<dbReference type="Proteomes" id="UP001054846">
    <property type="component" value="Chromosome"/>
</dbReference>
<sequence>MSDFLRIGRRKLVSLGGMSLLLAACGRGSVQTQIEQKLFELSDPLNRSFEQLLFSSQRLAPEFQRQEIEPEALLVNTAEDFPPQIDPGTYRLTVGGLVKKPVSLSLEEIRKLPYRSEIIRHVCVEGWAAIVQWGGLPLVELLKFVQPKPEARYVFFRSAEGFRNSQGELYGFYETWDLASCVHPQTVMAYEKNFKPLPASNGAPMRLASPIKLGYKQIKWVTEIMLLAALPEQLGYWVDFGYEWYGGI</sequence>
<name>A0ABY3PML5_9CYAN</name>
<gene>
    <name evidence="2" type="ORF">ISF26_01410</name>
</gene>
<dbReference type="Pfam" id="PF00174">
    <property type="entry name" value="Oxidored_molyb"/>
    <property type="match status" value="1"/>
</dbReference>
<dbReference type="InterPro" id="IPR000572">
    <property type="entry name" value="OxRdtase_Mopterin-bd_dom"/>
</dbReference>
<keyword evidence="3" id="KW-1185">Reference proteome</keyword>
<dbReference type="InterPro" id="IPR036374">
    <property type="entry name" value="OxRdtase_Mopterin-bd_sf"/>
</dbReference>
<dbReference type="EMBL" id="CP063845">
    <property type="protein sequence ID" value="UFP94933.1"/>
    <property type="molecule type" value="Genomic_DNA"/>
</dbReference>
<evidence type="ECO:0000259" key="1">
    <source>
        <dbReference type="Pfam" id="PF00174"/>
    </source>
</evidence>
<dbReference type="SUPFAM" id="SSF56524">
    <property type="entry name" value="Oxidoreductase molybdopterin-binding domain"/>
    <property type="match status" value="1"/>
</dbReference>
<protein>
    <submittedName>
        <fullName evidence="2">Molybdopterin-binding protein</fullName>
    </submittedName>
</protein>
<evidence type="ECO:0000313" key="3">
    <source>
        <dbReference type="Proteomes" id="UP001054846"/>
    </source>
</evidence>
<feature type="domain" description="Oxidoreductase molybdopterin-binding" evidence="1">
    <location>
        <begin position="82"/>
        <end position="228"/>
    </location>
</feature>
<proteinExistence type="predicted"/>
<dbReference type="PANTHER" id="PTHR43032:SF2">
    <property type="entry name" value="BLL0505 PROTEIN"/>
    <property type="match status" value="1"/>
</dbReference>
<organism evidence="2 3">
    <name type="scientific">Gloeobacter morelensis MG652769</name>
    <dbReference type="NCBI Taxonomy" id="2781736"/>
    <lineage>
        <taxon>Bacteria</taxon>
        <taxon>Bacillati</taxon>
        <taxon>Cyanobacteriota</taxon>
        <taxon>Cyanophyceae</taxon>
        <taxon>Gloeobacterales</taxon>
        <taxon>Gloeobacteraceae</taxon>
        <taxon>Gloeobacter</taxon>
        <taxon>Gloeobacter morelensis</taxon>
    </lineage>
</organism>
<reference evidence="2 3" key="1">
    <citation type="journal article" date="2021" name="Genome Biol. Evol.">
        <title>Complete Genome Sequencing of a Novel Gloeobacter Species from a Waterfall Cave in Mexico.</title>
        <authorList>
            <person name="Saw J.H."/>
            <person name="Cardona T."/>
            <person name="Montejano G."/>
        </authorList>
    </citation>
    <scope>NUCLEOTIDE SEQUENCE [LARGE SCALE GENOMIC DNA]</scope>
    <source>
        <strain evidence="2">MG652769</strain>
    </source>
</reference>
<dbReference type="Gene3D" id="3.90.420.10">
    <property type="entry name" value="Oxidoreductase, molybdopterin-binding domain"/>
    <property type="match status" value="1"/>
</dbReference>
<evidence type="ECO:0000313" key="2">
    <source>
        <dbReference type="EMBL" id="UFP94933.1"/>
    </source>
</evidence>
<accession>A0ABY3PML5</accession>
<dbReference type="CDD" id="cd02108">
    <property type="entry name" value="bact_SO_family_Moco"/>
    <property type="match status" value="1"/>
</dbReference>
<dbReference type="PANTHER" id="PTHR43032">
    <property type="entry name" value="PROTEIN-METHIONINE-SULFOXIDE REDUCTASE"/>
    <property type="match status" value="1"/>
</dbReference>
<dbReference type="PROSITE" id="PS51257">
    <property type="entry name" value="PROKAR_LIPOPROTEIN"/>
    <property type="match status" value="1"/>
</dbReference>
<dbReference type="RefSeq" id="WP_230842000.1">
    <property type="nucleotide sequence ID" value="NZ_CP063845.1"/>
</dbReference>